<dbReference type="OrthoDB" id="8188786at2"/>
<name>A0A1G6R0Z4_9PSEU</name>
<evidence type="ECO:0000313" key="3">
    <source>
        <dbReference type="EMBL" id="SDC98103.1"/>
    </source>
</evidence>
<evidence type="ECO:0000313" key="4">
    <source>
        <dbReference type="Proteomes" id="UP000199501"/>
    </source>
</evidence>
<dbReference type="Proteomes" id="UP000199501">
    <property type="component" value="Unassembled WGS sequence"/>
</dbReference>
<organism evidence="3 4">
    <name type="scientific">Actinokineospora iranica</name>
    <dbReference type="NCBI Taxonomy" id="1271860"/>
    <lineage>
        <taxon>Bacteria</taxon>
        <taxon>Bacillati</taxon>
        <taxon>Actinomycetota</taxon>
        <taxon>Actinomycetes</taxon>
        <taxon>Pseudonocardiales</taxon>
        <taxon>Pseudonocardiaceae</taxon>
        <taxon>Actinokineospora</taxon>
    </lineage>
</organism>
<dbReference type="InterPro" id="IPR024465">
    <property type="entry name" value="DUF2399"/>
</dbReference>
<dbReference type="Pfam" id="PF11796">
    <property type="entry name" value="DUF3323"/>
    <property type="match status" value="1"/>
</dbReference>
<dbReference type="InterPro" id="IPR024466">
    <property type="entry name" value="CHP02679_N"/>
</dbReference>
<gene>
    <name evidence="3" type="ORF">SAMN05216174_10674</name>
</gene>
<sequence length="421" mass="44729">MTGDLAREYGRPEYEVLWRQARKAVARGQVKLGYKPPDHSAADAVSALLGAFDEPPARARLAAGIGTTIVVADLDTRLRAGKFHCGLAEVLAAVHGEPAEFNPVQASVDASRREWVNEILTGALASAGLQSRAWAPYWVDHVRRYAKIPPERLAEPASRAAAILARLTLDPNAIPETWSARADLAARHGGGAHSLDRGQKLAGLVLRAAALAHGVEFPRSARDERTLWERCGVALDSVSATVLCWALPVPAMADRTAAGFPTHLTLRDLRAADLVAPKGTVVAVCENPRVVEAAVDAGATHPLVCVSGHLNTVARQLLAHLADAGAAIRHHGDFDRDGLLIARQVLDLTGGAPWRLGADDYREALDLARADEVDLPPLGAEPGPTPWDPTLPEAMRAGWAVEEEVVLDLLLADLKAGLAAA</sequence>
<feature type="domain" description="DUF2399" evidence="1">
    <location>
        <begin position="262"/>
        <end position="414"/>
    </location>
</feature>
<protein>
    <submittedName>
        <fullName evidence="3">TIGR02679 family protein</fullName>
    </submittedName>
</protein>
<dbReference type="EMBL" id="FMZZ01000006">
    <property type="protein sequence ID" value="SDC98103.1"/>
    <property type="molecule type" value="Genomic_DNA"/>
</dbReference>
<keyword evidence="4" id="KW-1185">Reference proteome</keyword>
<proteinExistence type="predicted"/>
<dbReference type="STRING" id="1271860.SAMN05216174_10674"/>
<reference evidence="4" key="1">
    <citation type="submission" date="2016-10" db="EMBL/GenBank/DDBJ databases">
        <authorList>
            <person name="Varghese N."/>
            <person name="Submissions S."/>
        </authorList>
    </citation>
    <scope>NUCLEOTIDE SEQUENCE [LARGE SCALE GENOMIC DNA]</scope>
    <source>
        <strain evidence="4">IBRC-M 10403</strain>
    </source>
</reference>
<dbReference type="AlphaFoldDB" id="A0A1G6R0Z4"/>
<feature type="domain" description="Conserved hypothetical protein CHP02679 N terminus" evidence="2">
    <location>
        <begin position="27"/>
        <end position="248"/>
    </location>
</feature>
<dbReference type="Pfam" id="PF09664">
    <property type="entry name" value="DUF2399"/>
    <property type="match status" value="1"/>
</dbReference>
<evidence type="ECO:0000259" key="1">
    <source>
        <dbReference type="Pfam" id="PF09664"/>
    </source>
</evidence>
<evidence type="ECO:0000259" key="2">
    <source>
        <dbReference type="Pfam" id="PF11796"/>
    </source>
</evidence>
<dbReference type="RefSeq" id="WP_091450494.1">
    <property type="nucleotide sequence ID" value="NZ_FMZZ01000006.1"/>
</dbReference>
<accession>A0A1G6R0Z4</accession>